<evidence type="ECO:0000259" key="20">
    <source>
        <dbReference type="PROSITE" id="PS51383"/>
    </source>
</evidence>
<evidence type="ECO:0000256" key="10">
    <source>
        <dbReference type="ARBA" id="ARBA00023027"/>
    </source>
</evidence>
<keyword evidence="11 18" id="KW-0413">Isomerase</keyword>
<feature type="binding site" evidence="17">
    <location>
        <position position="262"/>
    </location>
    <ligand>
        <name>(6S)-NADPHX</name>
        <dbReference type="ChEBI" id="CHEBI:64076"/>
    </ligand>
</feature>
<keyword evidence="23" id="KW-1185">Reference proteome</keyword>
<dbReference type="InterPro" id="IPR000631">
    <property type="entry name" value="CARKD"/>
</dbReference>
<reference evidence="22 23" key="1">
    <citation type="submission" date="2020-04" db="EMBL/GenBank/DDBJ databases">
        <authorList>
            <person name="Yoon J."/>
        </authorList>
    </citation>
    <scope>NUCLEOTIDE SEQUENCE [LARGE SCALE GENOMIC DNA]</scope>
    <source>
        <strain evidence="22 23">DJ-13</strain>
    </source>
</reference>
<evidence type="ECO:0000256" key="3">
    <source>
        <dbReference type="ARBA" id="ARBA00006001"/>
    </source>
</evidence>
<dbReference type="InterPro" id="IPR029056">
    <property type="entry name" value="Ribokinase-like"/>
</dbReference>
<dbReference type="InterPro" id="IPR030677">
    <property type="entry name" value="Nnr"/>
</dbReference>
<comment type="catalytic activity">
    <reaction evidence="16 17 19">
        <text>(6S)-NADPHX + ADP = AMP + phosphate + NADPH + H(+)</text>
        <dbReference type="Rhea" id="RHEA:32235"/>
        <dbReference type="ChEBI" id="CHEBI:15378"/>
        <dbReference type="ChEBI" id="CHEBI:43474"/>
        <dbReference type="ChEBI" id="CHEBI:57783"/>
        <dbReference type="ChEBI" id="CHEBI:64076"/>
        <dbReference type="ChEBI" id="CHEBI:456215"/>
        <dbReference type="ChEBI" id="CHEBI:456216"/>
        <dbReference type="EC" id="4.2.1.136"/>
    </reaction>
</comment>
<dbReference type="Proteomes" id="UP000718451">
    <property type="component" value="Unassembled WGS sequence"/>
</dbReference>
<evidence type="ECO:0000256" key="16">
    <source>
        <dbReference type="ARBA" id="ARBA00049209"/>
    </source>
</evidence>
<feature type="binding site" evidence="17">
    <location>
        <position position="375"/>
    </location>
    <ligand>
        <name>(6S)-NADPHX</name>
        <dbReference type="ChEBI" id="CHEBI:64076"/>
    </ligand>
</feature>
<dbReference type="PANTHER" id="PTHR12592:SF0">
    <property type="entry name" value="ATP-DEPENDENT (S)-NAD(P)H-HYDRATE DEHYDRATASE"/>
    <property type="match status" value="1"/>
</dbReference>
<feature type="domain" description="YjeF N-terminal" evidence="21">
    <location>
        <begin position="9"/>
        <end position="217"/>
    </location>
</feature>
<evidence type="ECO:0000256" key="9">
    <source>
        <dbReference type="ARBA" id="ARBA00022958"/>
    </source>
</evidence>
<keyword evidence="7 17" id="KW-0067">ATP-binding</keyword>
<comment type="function">
    <text evidence="14 19">Bifunctional enzyme that catalyzes the epimerization of the S- and R-forms of NAD(P)HX and the dehydration of the S-form of NAD(P)HX at the expense of ADP, which is converted to AMP. This allows the repair of both epimers of NAD(P)HX, a damaged form of NAD(P)H that is a result of enzymatic or heat-dependent hydration.</text>
</comment>
<evidence type="ECO:0000256" key="12">
    <source>
        <dbReference type="ARBA" id="ARBA00023239"/>
    </source>
</evidence>
<keyword evidence="13" id="KW-0511">Multifunctional enzyme</keyword>
<dbReference type="Gene3D" id="3.40.50.10260">
    <property type="entry name" value="YjeF N-terminal domain"/>
    <property type="match status" value="1"/>
</dbReference>
<keyword evidence="5 18" id="KW-0479">Metal-binding</keyword>
<dbReference type="SUPFAM" id="SSF64153">
    <property type="entry name" value="YjeF N-terminal domain-like"/>
    <property type="match status" value="1"/>
</dbReference>
<proteinExistence type="inferred from homology"/>
<feature type="binding site" evidence="18">
    <location>
        <position position="159"/>
    </location>
    <ligand>
        <name>(6S)-NADPHX</name>
        <dbReference type="ChEBI" id="CHEBI:64076"/>
    </ligand>
</feature>
<evidence type="ECO:0000256" key="13">
    <source>
        <dbReference type="ARBA" id="ARBA00023268"/>
    </source>
</evidence>
<dbReference type="InterPro" id="IPR004443">
    <property type="entry name" value="YjeF_N_dom"/>
</dbReference>
<comment type="catalytic activity">
    <reaction evidence="15 17 19">
        <text>(6S)-NADHX + ADP = AMP + phosphate + NADH + H(+)</text>
        <dbReference type="Rhea" id="RHEA:32223"/>
        <dbReference type="ChEBI" id="CHEBI:15378"/>
        <dbReference type="ChEBI" id="CHEBI:43474"/>
        <dbReference type="ChEBI" id="CHEBI:57945"/>
        <dbReference type="ChEBI" id="CHEBI:64074"/>
        <dbReference type="ChEBI" id="CHEBI:456215"/>
        <dbReference type="ChEBI" id="CHEBI:456216"/>
        <dbReference type="EC" id="4.2.1.136"/>
    </reaction>
</comment>
<comment type="catalytic activity">
    <reaction evidence="2 18 19">
        <text>(6R)-NADPHX = (6S)-NADPHX</text>
        <dbReference type="Rhea" id="RHEA:32227"/>
        <dbReference type="ChEBI" id="CHEBI:64076"/>
        <dbReference type="ChEBI" id="CHEBI:64077"/>
        <dbReference type="EC" id="5.1.99.6"/>
    </reaction>
</comment>
<feature type="binding site" evidence="18">
    <location>
        <position position="162"/>
    </location>
    <ligand>
        <name>K(+)</name>
        <dbReference type="ChEBI" id="CHEBI:29103"/>
    </ligand>
</feature>
<dbReference type="PIRSF" id="PIRSF017184">
    <property type="entry name" value="Nnr"/>
    <property type="match status" value="1"/>
</dbReference>
<dbReference type="HAMAP" id="MF_01965">
    <property type="entry name" value="NADHX_dehydratase"/>
    <property type="match status" value="1"/>
</dbReference>
<dbReference type="InterPro" id="IPR017953">
    <property type="entry name" value="Carbohydrate_kinase_pred_CS"/>
</dbReference>
<keyword evidence="8 17" id="KW-0521">NADP</keyword>
<dbReference type="EC" id="4.2.1.136" evidence="19"/>
<dbReference type="CDD" id="cd01171">
    <property type="entry name" value="YXKO-related"/>
    <property type="match status" value="1"/>
</dbReference>
<dbReference type="Pfam" id="PF03853">
    <property type="entry name" value="YjeF_N"/>
    <property type="match status" value="1"/>
</dbReference>
<dbReference type="PROSITE" id="PS51383">
    <property type="entry name" value="YJEF_C_3"/>
    <property type="match status" value="1"/>
</dbReference>
<comment type="cofactor">
    <cofactor evidence="17">
        <name>Mg(2+)</name>
        <dbReference type="ChEBI" id="CHEBI:18420"/>
    </cofactor>
</comment>
<comment type="subunit">
    <text evidence="17">Homotetramer.</text>
</comment>
<comment type="function">
    <text evidence="17">Catalyzes the dehydration of the S-form of NAD(P)HX at the expense of ADP, which is converted to AMP. Together with NAD(P)HX epimerase, which catalyzes the epimerization of the S- and R-forms, the enzyme allows the repair of both epimers of NAD(P)HX, a damaged form of NAD(P)H that is a result of enzymatic or heat-dependent hydration.</text>
</comment>
<dbReference type="SUPFAM" id="SSF53613">
    <property type="entry name" value="Ribokinase-like"/>
    <property type="match status" value="1"/>
</dbReference>
<comment type="caution">
    <text evidence="22">The sequence shown here is derived from an EMBL/GenBank/DDBJ whole genome shotgun (WGS) entry which is preliminary data.</text>
</comment>
<evidence type="ECO:0000256" key="18">
    <source>
        <dbReference type="HAMAP-Rule" id="MF_01966"/>
    </source>
</evidence>
<evidence type="ECO:0000256" key="4">
    <source>
        <dbReference type="ARBA" id="ARBA00009524"/>
    </source>
</evidence>
<dbReference type="Gene3D" id="3.40.1190.20">
    <property type="match status" value="1"/>
</dbReference>
<protein>
    <recommendedName>
        <fullName evidence="19">Bifunctional NAD(P)H-hydrate repair enzyme</fullName>
    </recommendedName>
    <alternativeName>
        <fullName evidence="19">Nicotinamide nucleotide repair protein</fullName>
    </alternativeName>
    <domain>
        <recommendedName>
            <fullName evidence="19">ADP-dependent (S)-NAD(P)H-hydrate dehydratase</fullName>
            <ecNumber evidence="19">4.2.1.136</ecNumber>
        </recommendedName>
        <alternativeName>
            <fullName evidence="19">ADP-dependent NAD(P)HX dehydratase</fullName>
        </alternativeName>
    </domain>
    <domain>
        <recommendedName>
            <fullName evidence="19">NAD(P)H-hydrate epimerase</fullName>
            <ecNumber evidence="19">5.1.99.6</ecNumber>
        </recommendedName>
    </domain>
</protein>
<evidence type="ECO:0000256" key="8">
    <source>
        <dbReference type="ARBA" id="ARBA00022857"/>
    </source>
</evidence>
<evidence type="ECO:0000256" key="2">
    <source>
        <dbReference type="ARBA" id="ARBA00000909"/>
    </source>
</evidence>
<dbReference type="PROSITE" id="PS01050">
    <property type="entry name" value="YJEF_C_2"/>
    <property type="match status" value="1"/>
</dbReference>
<organism evidence="22 23">
    <name type="scientific">Croceivirga thetidis</name>
    <dbReference type="NCBI Taxonomy" id="2721623"/>
    <lineage>
        <taxon>Bacteria</taxon>
        <taxon>Pseudomonadati</taxon>
        <taxon>Bacteroidota</taxon>
        <taxon>Flavobacteriia</taxon>
        <taxon>Flavobacteriales</taxon>
        <taxon>Flavobacteriaceae</taxon>
        <taxon>Croceivirga</taxon>
    </lineage>
</organism>
<dbReference type="RefSeq" id="WP_168552194.1">
    <property type="nucleotide sequence ID" value="NZ_JAAWWL010000002.1"/>
</dbReference>
<evidence type="ECO:0000313" key="23">
    <source>
        <dbReference type="Proteomes" id="UP000718451"/>
    </source>
</evidence>
<dbReference type="Pfam" id="PF01256">
    <property type="entry name" value="Carb_kinase"/>
    <property type="match status" value="1"/>
</dbReference>
<keyword evidence="12 17" id="KW-0456">Lyase</keyword>
<feature type="binding site" evidence="17">
    <location>
        <position position="439"/>
    </location>
    <ligand>
        <name>(6S)-NADPHX</name>
        <dbReference type="ChEBI" id="CHEBI:64076"/>
    </ligand>
</feature>
<evidence type="ECO:0000256" key="1">
    <source>
        <dbReference type="ARBA" id="ARBA00000013"/>
    </source>
</evidence>
<sequence>MKVFSGQQIYQADKITAENQNITSDILMERAAEQIFNWLHHRLQGAKVGIHLFCGIGNNGGDGIALARMLLENDYQIFVYIVNYSEKRSKDFLLNLGRLKDRKVWPTYLDEKSELPNIHPQDIIIDGIFGIGLNRNPDNWVVNLIKHLNSIPAFTLSIDIPSGLFLEKVPDNPDGVIRAEHVLTFQFPKLVFFLPETGIFLQNWEVLDIGLDQNFVKGEAAPYEFIGKFEVLPMYRPRLKFSHKGNFGHVLSVGGSYGKIGALILASKASLESGAGLVTAYAPECGYIPIQVALPEAMVLTNGTNEIEKIVHSLQIASVTVGMGMGTKEATANGFKEFLKANKVPIVLDADALNILAEQPSLLNLLPALSVLTPHPGELKRLLGKWKDDFEKLEKAKEFASKYDLILVLKGAHTITIYNNLGYINSTGNPGMATAGSGDVLAGIISGLIAQGYSNLQASIFGVFLHGLAGDIAVMNHGYEALSATKLIDNIGKAFKELFRRPEEQKGD</sequence>
<evidence type="ECO:0000256" key="17">
    <source>
        <dbReference type="HAMAP-Rule" id="MF_01965"/>
    </source>
</evidence>
<comment type="caution">
    <text evidence="18">Lacks conserved residue(s) required for the propagation of feature annotation.</text>
</comment>
<comment type="function">
    <text evidence="18">Catalyzes the epimerization of the S- and R-forms of NAD(P)HX, a damaged form of NAD(P)H that is a result of enzymatic or heat-dependent hydration. This is a prerequisite for the S-specific NAD(P)H-hydrate dehydratase to allow the repair of both epimers of NAD(P)HX.</text>
</comment>
<name>A0ABX1GTB0_9FLAO</name>
<dbReference type="EC" id="5.1.99.6" evidence="19"/>
<feature type="binding site" evidence="17">
    <location>
        <position position="324"/>
    </location>
    <ligand>
        <name>(6S)-NADPHX</name>
        <dbReference type="ChEBI" id="CHEBI:64076"/>
    </ligand>
</feature>
<evidence type="ECO:0000256" key="19">
    <source>
        <dbReference type="PIRNR" id="PIRNR017184"/>
    </source>
</evidence>
<feature type="binding site" evidence="17">
    <location>
        <begin position="410"/>
        <end position="414"/>
    </location>
    <ligand>
        <name>AMP</name>
        <dbReference type="ChEBI" id="CHEBI:456215"/>
    </ligand>
</feature>
<comment type="catalytic activity">
    <reaction evidence="1 18 19">
        <text>(6R)-NADHX = (6S)-NADHX</text>
        <dbReference type="Rhea" id="RHEA:32215"/>
        <dbReference type="ChEBI" id="CHEBI:64074"/>
        <dbReference type="ChEBI" id="CHEBI:64075"/>
        <dbReference type="EC" id="5.1.99.6"/>
    </reaction>
</comment>
<evidence type="ECO:0000259" key="21">
    <source>
        <dbReference type="PROSITE" id="PS51385"/>
    </source>
</evidence>
<feature type="binding site" evidence="18">
    <location>
        <position position="59"/>
    </location>
    <ligand>
        <name>K(+)</name>
        <dbReference type="ChEBI" id="CHEBI:29103"/>
    </ligand>
</feature>
<comment type="similarity">
    <text evidence="4 19">In the C-terminal section; belongs to the NnrD/CARKD family.</text>
</comment>
<feature type="domain" description="YjeF C-terminal" evidence="20">
    <location>
        <begin position="227"/>
        <end position="498"/>
    </location>
</feature>
<comment type="similarity">
    <text evidence="3 19">In the N-terminal section; belongs to the NnrE/AIBP family.</text>
</comment>
<dbReference type="EMBL" id="JAAWWL010000002">
    <property type="protein sequence ID" value="NKI31962.1"/>
    <property type="molecule type" value="Genomic_DNA"/>
</dbReference>
<feature type="binding site" evidence="17">
    <location>
        <position position="438"/>
    </location>
    <ligand>
        <name>AMP</name>
        <dbReference type="ChEBI" id="CHEBI:456215"/>
    </ligand>
</feature>
<dbReference type="HAMAP" id="MF_01966">
    <property type="entry name" value="NADHX_epimerase"/>
    <property type="match status" value="1"/>
</dbReference>
<accession>A0ABX1GTB0</accession>
<dbReference type="InterPro" id="IPR036652">
    <property type="entry name" value="YjeF_N_dom_sf"/>
</dbReference>
<keyword evidence="10 17" id="KW-0520">NAD</keyword>
<evidence type="ECO:0000256" key="7">
    <source>
        <dbReference type="ARBA" id="ARBA00022840"/>
    </source>
</evidence>
<evidence type="ECO:0000313" key="22">
    <source>
        <dbReference type="EMBL" id="NKI31962.1"/>
    </source>
</evidence>
<gene>
    <name evidence="17" type="primary">nnrD</name>
    <name evidence="18" type="synonym">nnrE</name>
    <name evidence="22" type="ORF">HCU67_08380</name>
</gene>
<comment type="cofactor">
    <cofactor evidence="18 19">
        <name>K(+)</name>
        <dbReference type="ChEBI" id="CHEBI:29103"/>
    </cofactor>
    <text evidence="18 19">Binds 1 potassium ion per subunit.</text>
</comment>
<dbReference type="NCBIfam" id="TIGR00196">
    <property type="entry name" value="yjeF_cterm"/>
    <property type="match status" value="1"/>
</dbReference>
<feature type="binding site" evidence="18">
    <location>
        <begin position="58"/>
        <end position="62"/>
    </location>
    <ligand>
        <name>(6S)-NADPHX</name>
        <dbReference type="ChEBI" id="CHEBI:64076"/>
    </ligand>
</feature>
<evidence type="ECO:0000256" key="11">
    <source>
        <dbReference type="ARBA" id="ARBA00023235"/>
    </source>
</evidence>
<evidence type="ECO:0000256" key="14">
    <source>
        <dbReference type="ARBA" id="ARBA00025153"/>
    </source>
</evidence>
<comment type="similarity">
    <text evidence="17">Belongs to the NnrD/CARKD family.</text>
</comment>
<dbReference type="PROSITE" id="PS51385">
    <property type="entry name" value="YJEF_N"/>
    <property type="match status" value="1"/>
</dbReference>
<comment type="similarity">
    <text evidence="18">Belongs to the NnrE/AIBP family.</text>
</comment>
<dbReference type="PANTHER" id="PTHR12592">
    <property type="entry name" value="ATP-DEPENDENT (S)-NAD(P)H-HYDRATE DEHYDRATASE FAMILY MEMBER"/>
    <property type="match status" value="1"/>
</dbReference>
<keyword evidence="9 18" id="KW-0630">Potassium</keyword>
<evidence type="ECO:0000256" key="6">
    <source>
        <dbReference type="ARBA" id="ARBA00022741"/>
    </source>
</evidence>
<feature type="binding site" evidence="18">
    <location>
        <position position="126"/>
    </location>
    <ligand>
        <name>K(+)</name>
        <dbReference type="ChEBI" id="CHEBI:29103"/>
    </ligand>
</feature>
<evidence type="ECO:0000256" key="5">
    <source>
        <dbReference type="ARBA" id="ARBA00022723"/>
    </source>
</evidence>
<dbReference type="NCBIfam" id="TIGR00197">
    <property type="entry name" value="yjeF_nterm"/>
    <property type="match status" value="1"/>
</dbReference>
<keyword evidence="6 17" id="KW-0547">Nucleotide-binding</keyword>
<evidence type="ECO:0000256" key="15">
    <source>
        <dbReference type="ARBA" id="ARBA00048238"/>
    </source>
</evidence>
<feature type="binding site" evidence="18">
    <location>
        <begin position="130"/>
        <end position="136"/>
    </location>
    <ligand>
        <name>(6S)-NADPHX</name>
        <dbReference type="ChEBI" id="CHEBI:64076"/>
    </ligand>
</feature>